<organism evidence="6 7">
    <name type="scientific">Pseudovirgaria hyperparasitica</name>
    <dbReference type="NCBI Taxonomy" id="470096"/>
    <lineage>
        <taxon>Eukaryota</taxon>
        <taxon>Fungi</taxon>
        <taxon>Dikarya</taxon>
        <taxon>Ascomycota</taxon>
        <taxon>Pezizomycotina</taxon>
        <taxon>Dothideomycetes</taxon>
        <taxon>Dothideomycetes incertae sedis</taxon>
        <taxon>Acrospermales</taxon>
        <taxon>Acrospermaceae</taxon>
        <taxon>Pseudovirgaria</taxon>
    </lineage>
</organism>
<dbReference type="EMBL" id="ML996580">
    <property type="protein sequence ID" value="KAF2754518.1"/>
    <property type="molecule type" value="Genomic_DNA"/>
</dbReference>
<dbReference type="SMART" id="SM00248">
    <property type="entry name" value="ANK"/>
    <property type="match status" value="3"/>
</dbReference>
<keyword evidence="2 3" id="KW-0040">ANK repeat</keyword>
<dbReference type="Proteomes" id="UP000799437">
    <property type="component" value="Unassembled WGS sequence"/>
</dbReference>
<evidence type="ECO:0000256" key="4">
    <source>
        <dbReference type="SAM" id="MobiDB-lite"/>
    </source>
</evidence>
<proteinExistence type="predicted"/>
<dbReference type="SUPFAM" id="SSF48403">
    <property type="entry name" value="Ankyrin repeat"/>
    <property type="match status" value="1"/>
</dbReference>
<feature type="compositionally biased region" description="Basic and acidic residues" evidence="4">
    <location>
        <begin position="30"/>
        <end position="43"/>
    </location>
</feature>
<feature type="compositionally biased region" description="Basic and acidic residues" evidence="4">
    <location>
        <begin position="1"/>
        <end position="12"/>
    </location>
</feature>
<dbReference type="PANTHER" id="PTHR24198:SF165">
    <property type="entry name" value="ANKYRIN REPEAT-CONTAINING PROTEIN-RELATED"/>
    <property type="match status" value="1"/>
</dbReference>
<evidence type="ECO:0000313" key="6">
    <source>
        <dbReference type="EMBL" id="KAF2754518.1"/>
    </source>
</evidence>
<evidence type="ECO:0000259" key="5">
    <source>
        <dbReference type="PROSITE" id="PS00036"/>
    </source>
</evidence>
<evidence type="ECO:0000256" key="1">
    <source>
        <dbReference type="ARBA" id="ARBA00022737"/>
    </source>
</evidence>
<dbReference type="InterPro" id="IPR036770">
    <property type="entry name" value="Ankyrin_rpt-contain_sf"/>
</dbReference>
<accession>A0A6A6VV05</accession>
<name>A0A6A6VV05_9PEZI</name>
<dbReference type="PROSITE" id="PS50297">
    <property type="entry name" value="ANK_REP_REGION"/>
    <property type="match status" value="1"/>
</dbReference>
<evidence type="ECO:0000256" key="3">
    <source>
        <dbReference type="PROSITE-ProRule" id="PRU00023"/>
    </source>
</evidence>
<dbReference type="AlphaFoldDB" id="A0A6A6VV05"/>
<dbReference type="InterPro" id="IPR004827">
    <property type="entry name" value="bZIP"/>
</dbReference>
<protein>
    <submittedName>
        <fullName evidence="6">Ankyrin</fullName>
    </submittedName>
</protein>
<dbReference type="PROSITE" id="PS00036">
    <property type="entry name" value="BZIP_BASIC"/>
    <property type="match status" value="1"/>
</dbReference>
<feature type="domain" description="BZIP" evidence="5">
    <location>
        <begin position="26"/>
        <end position="41"/>
    </location>
</feature>
<feature type="compositionally biased region" description="Basic and acidic residues" evidence="4">
    <location>
        <begin position="119"/>
        <end position="138"/>
    </location>
</feature>
<dbReference type="PANTHER" id="PTHR24198">
    <property type="entry name" value="ANKYRIN REPEAT AND PROTEIN KINASE DOMAIN-CONTAINING PROTEIN"/>
    <property type="match status" value="1"/>
</dbReference>
<feature type="compositionally biased region" description="Polar residues" evidence="4">
    <location>
        <begin position="93"/>
        <end position="107"/>
    </location>
</feature>
<feature type="repeat" description="ANK" evidence="3">
    <location>
        <begin position="171"/>
        <end position="203"/>
    </location>
</feature>
<dbReference type="InterPro" id="IPR002110">
    <property type="entry name" value="Ankyrin_rpt"/>
</dbReference>
<dbReference type="RefSeq" id="XP_033596969.1">
    <property type="nucleotide sequence ID" value="XM_033747507.1"/>
</dbReference>
<reference evidence="6" key="1">
    <citation type="journal article" date="2020" name="Stud. Mycol.">
        <title>101 Dothideomycetes genomes: a test case for predicting lifestyles and emergence of pathogens.</title>
        <authorList>
            <person name="Haridas S."/>
            <person name="Albert R."/>
            <person name="Binder M."/>
            <person name="Bloem J."/>
            <person name="Labutti K."/>
            <person name="Salamov A."/>
            <person name="Andreopoulos B."/>
            <person name="Baker S."/>
            <person name="Barry K."/>
            <person name="Bills G."/>
            <person name="Bluhm B."/>
            <person name="Cannon C."/>
            <person name="Castanera R."/>
            <person name="Culley D."/>
            <person name="Daum C."/>
            <person name="Ezra D."/>
            <person name="Gonzalez J."/>
            <person name="Henrissat B."/>
            <person name="Kuo A."/>
            <person name="Liang C."/>
            <person name="Lipzen A."/>
            <person name="Lutzoni F."/>
            <person name="Magnuson J."/>
            <person name="Mondo S."/>
            <person name="Nolan M."/>
            <person name="Ohm R."/>
            <person name="Pangilinan J."/>
            <person name="Park H.-J."/>
            <person name="Ramirez L."/>
            <person name="Alfaro M."/>
            <person name="Sun H."/>
            <person name="Tritt A."/>
            <person name="Yoshinaga Y."/>
            <person name="Zwiers L.-H."/>
            <person name="Turgeon B."/>
            <person name="Goodwin S."/>
            <person name="Spatafora J."/>
            <person name="Crous P."/>
            <person name="Grigoriev I."/>
        </authorList>
    </citation>
    <scope>NUCLEOTIDE SEQUENCE</scope>
    <source>
        <strain evidence="6">CBS 121739</strain>
    </source>
</reference>
<keyword evidence="1" id="KW-0677">Repeat</keyword>
<feature type="compositionally biased region" description="Basic and acidic residues" evidence="4">
    <location>
        <begin position="52"/>
        <end position="70"/>
    </location>
</feature>
<dbReference type="Gene3D" id="1.25.40.20">
    <property type="entry name" value="Ankyrin repeat-containing domain"/>
    <property type="match status" value="1"/>
</dbReference>
<sequence length="241" mass="26856">MAPENNHGHDTEVISLRNVRPAVSSRRRLQNREAQRRYREKTGRRNPVVQRPRTEAERDITPNIRSERGSKVLAKTRTGDQRTYPQERIQVPSAASTPTSTPDQQVSPPYRLGNGVGHSDPHSTHDADTEGSETREPTEPVLHLAVRTGKTAIVGMLISYDAAKWSDRDRNGATALHIATELGDERMVACLLQFGADTTVRDDRGQDVLYTAVSAGHTSIVKLILDRRRAGYDAPFVYEPD</sequence>
<dbReference type="CDD" id="cd14688">
    <property type="entry name" value="bZIP_YAP"/>
    <property type="match status" value="1"/>
</dbReference>
<evidence type="ECO:0000313" key="7">
    <source>
        <dbReference type="Proteomes" id="UP000799437"/>
    </source>
</evidence>
<evidence type="ECO:0000256" key="2">
    <source>
        <dbReference type="ARBA" id="ARBA00023043"/>
    </source>
</evidence>
<feature type="region of interest" description="Disordered" evidence="4">
    <location>
        <begin position="1"/>
        <end position="138"/>
    </location>
</feature>
<dbReference type="GeneID" id="54488561"/>
<keyword evidence="7" id="KW-1185">Reference proteome</keyword>
<dbReference type="GO" id="GO:0003700">
    <property type="term" value="F:DNA-binding transcription factor activity"/>
    <property type="evidence" value="ECO:0007669"/>
    <property type="project" value="InterPro"/>
</dbReference>
<gene>
    <name evidence="6" type="ORF">EJ05DRAFT_504053</name>
</gene>
<dbReference type="PROSITE" id="PS50088">
    <property type="entry name" value="ANK_REPEAT"/>
    <property type="match status" value="1"/>
</dbReference>
<dbReference type="OrthoDB" id="3945980at2759"/>
<dbReference type="Pfam" id="PF12796">
    <property type="entry name" value="Ank_2"/>
    <property type="match status" value="1"/>
</dbReference>